<evidence type="ECO:0000256" key="3">
    <source>
        <dbReference type="ARBA" id="ARBA00022723"/>
    </source>
</evidence>
<feature type="transmembrane region" description="Helical" evidence="8">
    <location>
        <begin position="6"/>
        <end position="25"/>
    </location>
</feature>
<keyword evidence="8" id="KW-1133">Transmembrane helix</keyword>
<name>K4A8B0_SETIT</name>
<evidence type="ECO:0000256" key="5">
    <source>
        <dbReference type="ARBA" id="ARBA00023004"/>
    </source>
</evidence>
<dbReference type="AlphaFoldDB" id="K4A8B0"/>
<evidence type="ECO:0008006" key="11">
    <source>
        <dbReference type="Google" id="ProtNLM"/>
    </source>
</evidence>
<evidence type="ECO:0000256" key="7">
    <source>
        <dbReference type="RuleBase" id="RU000461"/>
    </source>
</evidence>
<organism evidence="9 10">
    <name type="scientific">Setaria italica</name>
    <name type="common">Foxtail millet</name>
    <name type="synonym">Panicum italicum</name>
    <dbReference type="NCBI Taxonomy" id="4555"/>
    <lineage>
        <taxon>Eukaryota</taxon>
        <taxon>Viridiplantae</taxon>
        <taxon>Streptophyta</taxon>
        <taxon>Embryophyta</taxon>
        <taxon>Tracheophyta</taxon>
        <taxon>Spermatophyta</taxon>
        <taxon>Magnoliopsida</taxon>
        <taxon>Liliopsida</taxon>
        <taxon>Poales</taxon>
        <taxon>Poaceae</taxon>
        <taxon>PACMAD clade</taxon>
        <taxon>Panicoideae</taxon>
        <taxon>Panicodae</taxon>
        <taxon>Paniceae</taxon>
        <taxon>Cenchrinae</taxon>
        <taxon>Setaria</taxon>
    </lineage>
</organism>
<proteinExistence type="inferred from homology"/>
<dbReference type="PROSITE" id="PS00086">
    <property type="entry name" value="CYTOCHROME_P450"/>
    <property type="match status" value="1"/>
</dbReference>
<dbReference type="EnsemblPlants" id="KQK90798">
    <property type="protein sequence ID" value="KQK90798"/>
    <property type="gene ID" value="SETIT_035116mg"/>
</dbReference>
<dbReference type="CDD" id="cd20618">
    <property type="entry name" value="CYP71_clan"/>
    <property type="match status" value="1"/>
</dbReference>
<dbReference type="PRINTS" id="PR00463">
    <property type="entry name" value="EP450I"/>
</dbReference>
<dbReference type="Gramene" id="KQK90798">
    <property type="protein sequence ID" value="KQK90798"/>
    <property type="gene ID" value="SETIT_035116mg"/>
</dbReference>
<evidence type="ECO:0000256" key="8">
    <source>
        <dbReference type="SAM" id="Phobius"/>
    </source>
</evidence>
<dbReference type="eggNOG" id="KOG0156">
    <property type="taxonomic scope" value="Eukaryota"/>
</dbReference>
<keyword evidence="5 6" id="KW-0408">Iron</keyword>
<evidence type="ECO:0000256" key="1">
    <source>
        <dbReference type="ARBA" id="ARBA00010617"/>
    </source>
</evidence>
<evidence type="ECO:0000313" key="10">
    <source>
        <dbReference type="Proteomes" id="UP000004995"/>
    </source>
</evidence>
<dbReference type="InterPro" id="IPR036396">
    <property type="entry name" value="Cyt_P450_sf"/>
</dbReference>
<comment type="similarity">
    <text evidence="1 7">Belongs to the cytochrome P450 family.</text>
</comment>
<dbReference type="GO" id="GO:0016705">
    <property type="term" value="F:oxidoreductase activity, acting on paired donors, with incorporation or reduction of molecular oxygen"/>
    <property type="evidence" value="ECO:0007669"/>
    <property type="project" value="InterPro"/>
</dbReference>
<keyword evidence="4 7" id="KW-0560">Oxidoreductase</keyword>
<dbReference type="PANTHER" id="PTHR47944">
    <property type="entry name" value="CYTOCHROME P450 98A9"/>
    <property type="match status" value="1"/>
</dbReference>
<dbReference type="InParanoid" id="K4A8B0"/>
<feature type="binding site" description="axial binding residue" evidence="6">
    <location>
        <position position="464"/>
    </location>
    <ligand>
        <name>heme</name>
        <dbReference type="ChEBI" id="CHEBI:30413"/>
    </ligand>
    <ligandPart>
        <name>Fe</name>
        <dbReference type="ChEBI" id="CHEBI:18248"/>
    </ligandPart>
</feature>
<dbReference type="PRINTS" id="PR00385">
    <property type="entry name" value="P450"/>
</dbReference>
<keyword evidence="3 6" id="KW-0479">Metal-binding</keyword>
<evidence type="ECO:0000256" key="2">
    <source>
        <dbReference type="ARBA" id="ARBA00022617"/>
    </source>
</evidence>
<keyword evidence="8" id="KW-0812">Transmembrane</keyword>
<keyword evidence="8" id="KW-0472">Membrane</keyword>
<evidence type="ECO:0000256" key="4">
    <source>
        <dbReference type="ARBA" id="ARBA00023002"/>
    </source>
</evidence>
<dbReference type="Pfam" id="PF00067">
    <property type="entry name" value="p450"/>
    <property type="match status" value="1"/>
</dbReference>
<sequence>MELSPSPASFLAVVLAAALFLVAILRQRRPTRKYNLPPGPRPWPVIGNLNLIGPLPHHSIHDLSARYGPLMSLRFGSSPVVVGSSVETARFFLKTHDLAFIDRPRTAAGKHTTYNYSGLFWSPHGAYWRQGRRLWQAELFNARRLASLEHVRGEEVRSMLNDLRASAAAAAAGGQHAAVALREHLYMVNLNVISRMVLGRKYVVDGAGSPVTPEEFRRMIDEHFSLNGALNVGDMIPWLSWLDPQGYVRRMKRSAKMFDRFLEYVLDEHNERRRREGKEFIATDMVDVLLELADDPNLEVPIGRDGVKGFTLGFTELRMQDLIGGGTDTSSVTVEWAMSEILRSPEVLAKASEELERVIGRDRLVAEQDIPNLPYMEAIVKETMRLHPVAPLMSPRLSREDVSMGRYDIPAGTRVLINVWAIGRDPAVWEAPMEFRPERFVGSGVDVKGQDFELLPFGSGRRMCPGIGLGLRMVHMILANLLHAFAWRLPGGAAAAEELSMEETFSLTVPRRVPLEAVAEPKLPDHLYAVP</sequence>
<evidence type="ECO:0000256" key="6">
    <source>
        <dbReference type="PIRSR" id="PIRSR602401-1"/>
    </source>
</evidence>
<dbReference type="GO" id="GO:0005506">
    <property type="term" value="F:iron ion binding"/>
    <property type="evidence" value="ECO:0007669"/>
    <property type="project" value="InterPro"/>
</dbReference>
<dbReference type="PANTHER" id="PTHR47944:SF6">
    <property type="entry name" value="CYTOCHROME P450 84A1"/>
    <property type="match status" value="1"/>
</dbReference>
<dbReference type="Gene3D" id="1.10.630.10">
    <property type="entry name" value="Cytochrome P450"/>
    <property type="match status" value="1"/>
</dbReference>
<dbReference type="HOGENOM" id="CLU_001570_4_0_1"/>
<protein>
    <recommendedName>
        <fullName evidence="11">Cytochrome P450</fullName>
    </recommendedName>
</protein>
<keyword evidence="2 6" id="KW-0349">Heme</keyword>
<keyword evidence="7" id="KW-0503">Monooxygenase</keyword>
<dbReference type="SUPFAM" id="SSF48264">
    <property type="entry name" value="Cytochrome P450"/>
    <property type="match status" value="1"/>
</dbReference>
<accession>K4A8B0</accession>
<reference evidence="9" key="2">
    <citation type="submission" date="2018-08" db="UniProtKB">
        <authorList>
            <consortium name="EnsemblPlants"/>
        </authorList>
    </citation>
    <scope>IDENTIFICATION</scope>
    <source>
        <strain evidence="9">Yugu1</strain>
    </source>
</reference>
<evidence type="ECO:0000313" key="9">
    <source>
        <dbReference type="EnsemblPlants" id="KQK90798"/>
    </source>
</evidence>
<dbReference type="FunFam" id="1.10.630.10:FF:000038">
    <property type="entry name" value="Cytochrome P450 84A1"/>
    <property type="match status" value="1"/>
</dbReference>
<keyword evidence="10" id="KW-1185">Reference proteome</keyword>
<dbReference type="InterPro" id="IPR001128">
    <property type="entry name" value="Cyt_P450"/>
</dbReference>
<dbReference type="InterPro" id="IPR017972">
    <property type="entry name" value="Cyt_P450_CS"/>
</dbReference>
<dbReference type="Proteomes" id="UP000004995">
    <property type="component" value="Unassembled WGS sequence"/>
</dbReference>
<dbReference type="OMA" id="AFIDRPQ"/>
<dbReference type="EMBL" id="AGNK02005979">
    <property type="status" value="NOT_ANNOTATED_CDS"/>
    <property type="molecule type" value="Genomic_DNA"/>
</dbReference>
<dbReference type="GO" id="GO:0004497">
    <property type="term" value="F:monooxygenase activity"/>
    <property type="evidence" value="ECO:0007669"/>
    <property type="project" value="UniProtKB-KW"/>
</dbReference>
<gene>
    <name evidence="9" type="primary">LOC101765803</name>
</gene>
<dbReference type="InterPro" id="IPR002401">
    <property type="entry name" value="Cyt_P450_E_grp-I"/>
</dbReference>
<reference evidence="10" key="1">
    <citation type="journal article" date="2012" name="Nat. Biotechnol.">
        <title>Reference genome sequence of the model plant Setaria.</title>
        <authorList>
            <person name="Bennetzen J.L."/>
            <person name="Schmutz J."/>
            <person name="Wang H."/>
            <person name="Percifield R."/>
            <person name="Hawkins J."/>
            <person name="Pontaroli A.C."/>
            <person name="Estep M."/>
            <person name="Feng L."/>
            <person name="Vaughn J.N."/>
            <person name="Grimwood J."/>
            <person name="Jenkins J."/>
            <person name="Barry K."/>
            <person name="Lindquist E."/>
            <person name="Hellsten U."/>
            <person name="Deshpande S."/>
            <person name="Wang X."/>
            <person name="Wu X."/>
            <person name="Mitros T."/>
            <person name="Triplett J."/>
            <person name="Yang X."/>
            <person name="Ye C.Y."/>
            <person name="Mauro-Herrera M."/>
            <person name="Wang L."/>
            <person name="Li P."/>
            <person name="Sharma M."/>
            <person name="Sharma R."/>
            <person name="Ronald P.C."/>
            <person name="Panaud O."/>
            <person name="Kellogg E.A."/>
            <person name="Brutnell T.P."/>
            <person name="Doust A.N."/>
            <person name="Tuskan G.A."/>
            <person name="Rokhsar D."/>
            <person name="Devos K.M."/>
        </authorList>
    </citation>
    <scope>NUCLEOTIDE SEQUENCE [LARGE SCALE GENOMIC DNA]</scope>
    <source>
        <strain evidence="10">cv. Yugu1</strain>
    </source>
</reference>
<dbReference type="GO" id="GO:0020037">
    <property type="term" value="F:heme binding"/>
    <property type="evidence" value="ECO:0007669"/>
    <property type="project" value="InterPro"/>
</dbReference>
<comment type="cofactor">
    <cofactor evidence="6">
        <name>heme</name>
        <dbReference type="ChEBI" id="CHEBI:30413"/>
    </cofactor>
</comment>